<feature type="domain" description="XdhC- CoxI" evidence="1">
    <location>
        <begin position="13"/>
        <end position="70"/>
    </location>
</feature>
<dbReference type="Proteomes" id="UP000019464">
    <property type="component" value="Unassembled WGS sequence"/>
</dbReference>
<evidence type="ECO:0000313" key="4">
    <source>
        <dbReference type="Proteomes" id="UP000019464"/>
    </source>
</evidence>
<gene>
    <name evidence="3" type="ORF">D791_00744</name>
</gene>
<dbReference type="InterPro" id="IPR052698">
    <property type="entry name" value="MoCofactor_Util/Proc"/>
</dbReference>
<dbReference type="STRING" id="1229521.D791_00744"/>
<reference evidence="3 4" key="2">
    <citation type="journal article" date="2015" name="Syst. Appl. Microbiol.">
        <title>Nitrincola nitratireducens sp. nov. isolated from a haloalkaline crater lake.</title>
        <authorList>
            <person name="Singh A."/>
            <person name="Vaidya B."/>
            <person name="Tanuku N.R."/>
            <person name="Pinnaka A.K."/>
        </authorList>
    </citation>
    <scope>NUCLEOTIDE SEQUENCE [LARGE SCALE GENOMIC DNA]</scope>
    <source>
        <strain evidence="3 4">AK23</strain>
    </source>
</reference>
<protein>
    <submittedName>
        <fullName evidence="3">Xanthine dehydrogenase accessory protein XdhC</fullName>
    </submittedName>
</protein>
<accession>W9UZK3</accession>
<reference evidence="4" key="1">
    <citation type="submission" date="2012-11" db="EMBL/GenBank/DDBJ databases">
        <authorList>
            <person name="Singh A."/>
            <person name="Pinnaka A.K."/>
            <person name="Vaidya B."/>
        </authorList>
    </citation>
    <scope>NUCLEOTIDE SEQUENCE [LARGE SCALE GENOMIC DNA]</scope>
    <source>
        <strain evidence="4">AK23</strain>
    </source>
</reference>
<evidence type="ECO:0000259" key="1">
    <source>
        <dbReference type="Pfam" id="PF02625"/>
    </source>
</evidence>
<dbReference type="InterPro" id="IPR003777">
    <property type="entry name" value="XdhC_CoxI"/>
</dbReference>
<dbReference type="EMBL" id="AONB01000002">
    <property type="protein sequence ID" value="EXJ12499.1"/>
    <property type="molecule type" value="Genomic_DNA"/>
</dbReference>
<evidence type="ECO:0000313" key="3">
    <source>
        <dbReference type="EMBL" id="EXJ12499.1"/>
    </source>
</evidence>
<dbReference type="OrthoDB" id="61481at2"/>
<dbReference type="NCBIfam" id="TIGR02964">
    <property type="entry name" value="xanthine_xdhC"/>
    <property type="match status" value="1"/>
</dbReference>
<proteinExistence type="predicted"/>
<organism evidence="3 4">
    <name type="scientific">Nitrincola nitratireducens</name>
    <dbReference type="NCBI Taxonomy" id="1229521"/>
    <lineage>
        <taxon>Bacteria</taxon>
        <taxon>Pseudomonadati</taxon>
        <taxon>Pseudomonadota</taxon>
        <taxon>Gammaproteobacteria</taxon>
        <taxon>Oceanospirillales</taxon>
        <taxon>Oceanospirillaceae</taxon>
        <taxon>Nitrincola</taxon>
    </lineage>
</organism>
<name>W9UZK3_9GAMM</name>
<dbReference type="InterPro" id="IPR014308">
    <property type="entry name" value="Xanthine_DH_XdhC"/>
</dbReference>
<dbReference type="Pfam" id="PF02625">
    <property type="entry name" value="XdhC_CoxI"/>
    <property type="match status" value="1"/>
</dbReference>
<dbReference type="PANTHER" id="PTHR30388">
    <property type="entry name" value="ALDEHYDE OXIDOREDUCTASE MOLYBDENUM COFACTOR ASSEMBLY PROTEIN"/>
    <property type="match status" value="1"/>
</dbReference>
<sequence length="283" mass="30916">MIRWSDALADYQREGLPHVLVSVINTEGSVPRNAGSKMIVAPEHAIDTIGGGNLEQHAIEFSRQLLAEGNACQRIEKIPLAAAMGQCCGGHATLLFECFVNTSTQVWLFGAGHVGKALSLILSELPVHLHWVDTREGFLPQQNEPNRTPYRVQDPTEVFQKIPKQAVILIMTHCHAQDYAICTAALAQQHEGFLGLIGSKTKAARFRHRLQRAGFSSEQIHGIECPIGIKGTGGKRPMEVAVSIASRLIEVYSAQANPLPLNINTGDLHQLTDTLNETAHDTQ</sequence>
<dbReference type="AlphaFoldDB" id="W9UZK3"/>
<dbReference type="PATRIC" id="fig|1229521.3.peg.759"/>
<dbReference type="Gene3D" id="3.40.50.720">
    <property type="entry name" value="NAD(P)-binding Rossmann-like Domain"/>
    <property type="match status" value="1"/>
</dbReference>
<dbReference type="Pfam" id="PF13478">
    <property type="entry name" value="XdhC_C"/>
    <property type="match status" value="1"/>
</dbReference>
<keyword evidence="4" id="KW-1185">Reference proteome</keyword>
<comment type="caution">
    <text evidence="3">The sequence shown here is derived from an EMBL/GenBank/DDBJ whole genome shotgun (WGS) entry which is preliminary data.</text>
</comment>
<dbReference type="InterPro" id="IPR027051">
    <property type="entry name" value="XdhC_Rossmann_dom"/>
</dbReference>
<feature type="domain" description="XdhC Rossmann" evidence="2">
    <location>
        <begin position="106"/>
        <end position="246"/>
    </location>
</feature>
<dbReference type="RefSeq" id="WP_051514104.1">
    <property type="nucleotide sequence ID" value="NZ_AONB01000002.1"/>
</dbReference>
<evidence type="ECO:0000259" key="2">
    <source>
        <dbReference type="Pfam" id="PF13478"/>
    </source>
</evidence>
<dbReference type="PANTHER" id="PTHR30388:SF6">
    <property type="entry name" value="XANTHINE DEHYDROGENASE SUBUNIT A-RELATED"/>
    <property type="match status" value="1"/>
</dbReference>